<proteinExistence type="predicted"/>
<sequence>MATIKELKNSSLDRELHWLLEHIVKPELPQVIEALQICSNLILYNSPQHPDPENHIERGPSITLPVSSGKLEALKGIVVRDGAYIKKLSVVLKDRNFNRVINRIYLTKPILLPQIITAKKSIDAAITLMVQADSLFDGVPADGNNSSTHLQHHVELISVFNELLRELLTAKIAYSFPQSLNAYISQAEICLDLKDLHRVTEKPWCEIDETTGKSYVDKIRDNMSNGKNETPDMVDTEDSGVLGNVFSHLLLRHKYEPQDYITRCVTYNNSVVMVNKKIEVLSADPILVSAFTKLDSVEYLVSSFMENIKKML</sequence>
<dbReference type="GO" id="GO:0043291">
    <property type="term" value="C:RAVE complex"/>
    <property type="evidence" value="ECO:0007669"/>
    <property type="project" value="TreeGrafter"/>
</dbReference>
<dbReference type="Pfam" id="PF10259">
    <property type="entry name" value="Rogdi_lz"/>
    <property type="match status" value="1"/>
</dbReference>
<dbReference type="PANTHER" id="PTHR13618:SF1">
    <property type="entry name" value="PROTEIN ROGDI HOMOLOG"/>
    <property type="match status" value="1"/>
</dbReference>
<evidence type="ECO:0000313" key="2">
    <source>
        <dbReference type="Proteomes" id="UP000182259"/>
    </source>
</evidence>
<accession>A0A1L0BS48</accession>
<dbReference type="AlphaFoldDB" id="A0A1L0BS48"/>
<dbReference type="InterPro" id="IPR028241">
    <property type="entry name" value="RAVE2/Rogdi"/>
</dbReference>
<organism evidence="1 2">
    <name type="scientific">Sungouiella intermedia</name>
    <dbReference type="NCBI Taxonomy" id="45354"/>
    <lineage>
        <taxon>Eukaryota</taxon>
        <taxon>Fungi</taxon>
        <taxon>Dikarya</taxon>
        <taxon>Ascomycota</taxon>
        <taxon>Saccharomycotina</taxon>
        <taxon>Pichiomycetes</taxon>
        <taxon>Metschnikowiaceae</taxon>
        <taxon>Sungouiella</taxon>
    </lineage>
</organism>
<dbReference type="EMBL" id="LT635766">
    <property type="protein sequence ID" value="SGZ54215.1"/>
    <property type="molecule type" value="Genomic_DNA"/>
</dbReference>
<gene>
    <name evidence="1" type="ORF">SAMEA4029009_CIC11G00000005347</name>
</gene>
<reference evidence="1 2" key="1">
    <citation type="submission" date="2016-10" db="EMBL/GenBank/DDBJ databases">
        <authorList>
            <person name="de Groot N.N."/>
        </authorList>
    </citation>
    <scope>NUCLEOTIDE SEQUENCE [LARGE SCALE GENOMIC DNA]</scope>
    <source>
        <strain evidence="1 2">PYCC 4715</strain>
    </source>
</reference>
<dbReference type="Proteomes" id="UP000182259">
    <property type="component" value="Chromosome III"/>
</dbReference>
<evidence type="ECO:0000313" key="1">
    <source>
        <dbReference type="EMBL" id="SGZ54215.1"/>
    </source>
</evidence>
<dbReference type="PANTHER" id="PTHR13618">
    <property type="entry name" value="LEUCINE ZIPPER CONTAINING TRANSCRIPTION FACTOR LZF1"/>
    <property type="match status" value="1"/>
</dbReference>
<name>A0A1L0BS48_9ASCO</name>
<protein>
    <submittedName>
        <fullName evidence="1">CIC11C00000005347</fullName>
    </submittedName>
</protein>